<evidence type="ECO:0000256" key="1">
    <source>
        <dbReference type="SAM" id="MobiDB-lite"/>
    </source>
</evidence>
<dbReference type="EMBL" id="CP002047">
    <property type="protein sequence ID" value="ADI05593.1"/>
    <property type="molecule type" value="Genomic_DNA"/>
</dbReference>
<gene>
    <name evidence="2" type="ordered locus">SBI_02472</name>
</gene>
<organism evidence="2 3">
    <name type="scientific">Streptomyces bingchenggensis (strain BCW-1)</name>
    <dbReference type="NCBI Taxonomy" id="749414"/>
    <lineage>
        <taxon>Bacteria</taxon>
        <taxon>Bacillati</taxon>
        <taxon>Actinomycetota</taxon>
        <taxon>Actinomycetes</taxon>
        <taxon>Kitasatosporales</taxon>
        <taxon>Streptomycetaceae</taxon>
        <taxon>Streptomyces</taxon>
    </lineage>
</organism>
<sequence>MRRITSRRSVRLFVTVVNGLSPFARVRASPDGSGDEGYGSGAPMSQRR</sequence>
<keyword evidence="3" id="KW-1185">Reference proteome</keyword>
<dbReference type="AlphaFoldDB" id="D7BX48"/>
<dbReference type="PATRIC" id="fig|749414.3.peg.2560"/>
<proteinExistence type="predicted"/>
<dbReference type="STRING" id="749414.SBI_02472"/>
<evidence type="ECO:0000313" key="2">
    <source>
        <dbReference type="EMBL" id="ADI05593.1"/>
    </source>
</evidence>
<feature type="region of interest" description="Disordered" evidence="1">
    <location>
        <begin position="24"/>
        <end position="48"/>
    </location>
</feature>
<dbReference type="Proteomes" id="UP000000377">
    <property type="component" value="Chromosome"/>
</dbReference>
<accession>D7BX48</accession>
<name>D7BX48_STRBB</name>
<reference evidence="2 3" key="1">
    <citation type="journal article" date="2010" name="J. Bacteriol.">
        <title>Genome sequence of the milbemycin-producing bacterium Streptomyces bingchenggensis.</title>
        <authorList>
            <person name="Wang X.J."/>
            <person name="Yan Y.J."/>
            <person name="Zhang B."/>
            <person name="An J."/>
            <person name="Wang J.J."/>
            <person name="Tian J."/>
            <person name="Jiang L."/>
            <person name="Chen Y.H."/>
            <person name="Huang S.X."/>
            <person name="Yin M."/>
            <person name="Zhang J."/>
            <person name="Gao A.L."/>
            <person name="Liu C.X."/>
            <person name="Zhu Z.X."/>
            <person name="Xiang W.S."/>
        </authorList>
    </citation>
    <scope>NUCLEOTIDE SEQUENCE [LARGE SCALE GENOMIC DNA]</scope>
    <source>
        <strain evidence="2 3">BCW-1</strain>
    </source>
</reference>
<dbReference type="HOGENOM" id="CLU_3158119_0_0_11"/>
<protein>
    <submittedName>
        <fullName evidence="2">Uncharacterized protein</fullName>
    </submittedName>
</protein>
<evidence type="ECO:0000313" key="3">
    <source>
        <dbReference type="Proteomes" id="UP000000377"/>
    </source>
</evidence>
<dbReference type="KEGG" id="sbh:SBI_02472"/>